<name>A0ABV7T7E1_9GAMM</name>
<feature type="active site" description="Proton acceptor" evidence="2">
    <location>
        <position position="107"/>
    </location>
</feature>
<dbReference type="Gene3D" id="3.40.50.1360">
    <property type="match status" value="1"/>
</dbReference>
<organism evidence="3 4">
    <name type="scientific">Stutzerimonas tarimensis</name>
    <dbReference type="NCBI Taxonomy" id="1507735"/>
    <lineage>
        <taxon>Bacteria</taxon>
        <taxon>Pseudomonadati</taxon>
        <taxon>Pseudomonadota</taxon>
        <taxon>Gammaproteobacteria</taxon>
        <taxon>Pseudomonadales</taxon>
        <taxon>Pseudomonadaceae</taxon>
        <taxon>Stutzerimonas</taxon>
    </lineage>
</organism>
<dbReference type="Proteomes" id="UP001595630">
    <property type="component" value="Unassembled WGS sequence"/>
</dbReference>
<accession>A0ABV7T7E1</accession>
<sequence length="224" mass="24105">MTQDQLKQAVAQAAVDYIVPQLTKQSIIGVGTGSTANFFIDLLAHHKMDFDGAVASSEASAERLKGHGIQVYDLNWVGELEYYVDGADETNGRLELIKGGGAALTREKIVAAVARTFICIADESKLVERLGEFPLPVEVIPMARSYVARELVKLGGDPVYREGVVTDNGNVILDVYNLEIGHAQDLEENINNIVGVVTNGLFAARPADVLLLGTPEGVKTLARD</sequence>
<comment type="catalytic activity">
    <reaction evidence="2">
        <text>aldehydo-D-ribose 5-phosphate = D-ribulose 5-phosphate</text>
        <dbReference type="Rhea" id="RHEA:14657"/>
        <dbReference type="ChEBI" id="CHEBI:58121"/>
        <dbReference type="ChEBI" id="CHEBI:58273"/>
        <dbReference type="EC" id="5.3.1.6"/>
    </reaction>
</comment>
<evidence type="ECO:0000313" key="3">
    <source>
        <dbReference type="EMBL" id="MFC3607536.1"/>
    </source>
</evidence>
<dbReference type="CDD" id="cd01398">
    <property type="entry name" value="RPI_A"/>
    <property type="match status" value="1"/>
</dbReference>
<dbReference type="PANTHER" id="PTHR11934">
    <property type="entry name" value="RIBOSE-5-PHOSPHATE ISOMERASE"/>
    <property type="match status" value="1"/>
</dbReference>
<dbReference type="NCBIfam" id="NF001924">
    <property type="entry name" value="PRK00702.1"/>
    <property type="match status" value="1"/>
</dbReference>
<feature type="binding site" evidence="2">
    <location>
        <begin position="32"/>
        <end position="35"/>
    </location>
    <ligand>
        <name>substrate</name>
    </ligand>
</feature>
<keyword evidence="1 2" id="KW-0413">Isomerase</keyword>
<dbReference type="NCBIfam" id="TIGR00021">
    <property type="entry name" value="rpiA"/>
    <property type="match status" value="1"/>
</dbReference>
<feature type="binding site" evidence="2">
    <location>
        <begin position="85"/>
        <end position="88"/>
    </location>
    <ligand>
        <name>substrate</name>
    </ligand>
</feature>
<protein>
    <recommendedName>
        <fullName evidence="2">Ribose-5-phosphate isomerase A</fullName>
        <ecNumber evidence="2">5.3.1.6</ecNumber>
    </recommendedName>
    <alternativeName>
        <fullName evidence="2">Phosphoriboisomerase A</fullName>
        <shortName evidence="2">PRI</shortName>
    </alternativeName>
</protein>
<dbReference type="InterPro" id="IPR020672">
    <property type="entry name" value="Ribose5P_isomerase_typA_subgr"/>
</dbReference>
<reference evidence="4" key="1">
    <citation type="journal article" date="2019" name="Int. J. Syst. Evol. Microbiol.">
        <title>The Global Catalogue of Microorganisms (GCM) 10K type strain sequencing project: providing services to taxonomists for standard genome sequencing and annotation.</title>
        <authorList>
            <consortium name="The Broad Institute Genomics Platform"/>
            <consortium name="The Broad Institute Genome Sequencing Center for Infectious Disease"/>
            <person name="Wu L."/>
            <person name="Ma J."/>
        </authorList>
    </citation>
    <scope>NUCLEOTIDE SEQUENCE [LARGE SCALE GENOMIC DNA]</scope>
    <source>
        <strain evidence="4">KCTC 42447</strain>
    </source>
</reference>
<dbReference type="InterPro" id="IPR004788">
    <property type="entry name" value="Ribose5P_isomerase_type_A"/>
</dbReference>
<keyword evidence="4" id="KW-1185">Reference proteome</keyword>
<proteinExistence type="inferred from homology"/>
<comment type="function">
    <text evidence="2">Catalyzes the reversible conversion of ribose-5-phosphate to ribulose 5-phosphate.</text>
</comment>
<evidence type="ECO:0000256" key="2">
    <source>
        <dbReference type="HAMAP-Rule" id="MF_00170"/>
    </source>
</evidence>
<comment type="subunit">
    <text evidence="2">Homodimer.</text>
</comment>
<dbReference type="RefSeq" id="WP_386362866.1">
    <property type="nucleotide sequence ID" value="NZ_JBHRXZ010000017.1"/>
</dbReference>
<evidence type="ECO:0000256" key="1">
    <source>
        <dbReference type="ARBA" id="ARBA00023235"/>
    </source>
</evidence>
<dbReference type="EC" id="5.3.1.6" evidence="2"/>
<dbReference type="GO" id="GO:0004751">
    <property type="term" value="F:ribose-5-phosphate isomerase activity"/>
    <property type="evidence" value="ECO:0007669"/>
    <property type="project" value="UniProtKB-EC"/>
</dbReference>
<dbReference type="HAMAP" id="MF_00170">
    <property type="entry name" value="Rib_5P_isom_A"/>
    <property type="match status" value="1"/>
</dbReference>
<dbReference type="EMBL" id="JBHRXZ010000017">
    <property type="protein sequence ID" value="MFC3607536.1"/>
    <property type="molecule type" value="Genomic_DNA"/>
</dbReference>
<dbReference type="InterPro" id="IPR037171">
    <property type="entry name" value="NagB/RpiA_transferase-like"/>
</dbReference>
<comment type="caution">
    <text evidence="3">The sequence shown here is derived from an EMBL/GenBank/DDBJ whole genome shotgun (WGS) entry which is preliminary data.</text>
</comment>
<dbReference type="SUPFAM" id="SSF100950">
    <property type="entry name" value="NagB/RpiA/CoA transferase-like"/>
    <property type="match status" value="1"/>
</dbReference>
<gene>
    <name evidence="2 3" type="primary">rpiA</name>
    <name evidence="3" type="ORF">ACFOMF_07085</name>
</gene>
<comment type="similarity">
    <text evidence="2">Belongs to the ribose 5-phosphate isomerase family.</text>
</comment>
<feature type="binding site" evidence="2">
    <location>
        <position position="125"/>
    </location>
    <ligand>
        <name>substrate</name>
    </ligand>
</feature>
<dbReference type="Pfam" id="PF06026">
    <property type="entry name" value="Rib_5-P_isom_A"/>
    <property type="match status" value="1"/>
</dbReference>
<dbReference type="Gene3D" id="3.30.70.260">
    <property type="match status" value="1"/>
</dbReference>
<feature type="binding site" evidence="2">
    <location>
        <begin position="98"/>
        <end position="101"/>
    </location>
    <ligand>
        <name>substrate</name>
    </ligand>
</feature>
<dbReference type="PANTHER" id="PTHR11934:SF0">
    <property type="entry name" value="RIBOSE-5-PHOSPHATE ISOMERASE"/>
    <property type="match status" value="1"/>
</dbReference>
<comment type="pathway">
    <text evidence="2">Carbohydrate degradation; pentose phosphate pathway; D-ribose 5-phosphate from D-ribulose 5-phosphate (non-oxidative stage): step 1/1.</text>
</comment>
<dbReference type="SUPFAM" id="SSF75445">
    <property type="entry name" value="D-ribose-5-phosphate isomerase (RpiA), lid domain"/>
    <property type="match status" value="1"/>
</dbReference>
<evidence type="ECO:0000313" key="4">
    <source>
        <dbReference type="Proteomes" id="UP001595630"/>
    </source>
</evidence>